<feature type="signal peptide" evidence="1">
    <location>
        <begin position="1"/>
        <end position="18"/>
    </location>
</feature>
<accession>A0A1B5L3M4</accession>
<gene>
    <name evidence="2" type="ORF">UVI_02060020</name>
</gene>
<dbReference type="Proteomes" id="UP000054053">
    <property type="component" value="Unassembled WGS sequence"/>
</dbReference>
<evidence type="ECO:0000313" key="2">
    <source>
        <dbReference type="EMBL" id="GAO18063.1"/>
    </source>
</evidence>
<proteinExistence type="predicted"/>
<dbReference type="EMBL" id="BBTG02000061">
    <property type="protein sequence ID" value="GAO18063.1"/>
    <property type="molecule type" value="Genomic_DNA"/>
</dbReference>
<evidence type="ECO:0000256" key="1">
    <source>
        <dbReference type="SAM" id="SignalP"/>
    </source>
</evidence>
<reference evidence="3" key="1">
    <citation type="journal article" date="2016" name="Genome Announc.">
        <title>Genome sequence of Ustilaginoidea virens IPU010, a rice pathogenic fungus causing false smut.</title>
        <authorList>
            <person name="Kumagai T."/>
            <person name="Ishii T."/>
            <person name="Terai G."/>
            <person name="Umemura M."/>
            <person name="Machida M."/>
            <person name="Asai K."/>
        </authorList>
    </citation>
    <scope>NUCLEOTIDE SEQUENCE [LARGE SCALE GENOMIC DNA]</scope>
    <source>
        <strain evidence="3">IPU010</strain>
    </source>
</reference>
<feature type="chain" id="PRO_5008577685" evidence="1">
    <location>
        <begin position="19"/>
        <end position="94"/>
    </location>
</feature>
<protein>
    <submittedName>
        <fullName evidence="2">Uncharacterized protein</fullName>
    </submittedName>
</protein>
<organism evidence="2 3">
    <name type="scientific">Ustilaginoidea virens</name>
    <name type="common">Rice false smut fungus</name>
    <name type="synonym">Villosiclava virens</name>
    <dbReference type="NCBI Taxonomy" id="1159556"/>
    <lineage>
        <taxon>Eukaryota</taxon>
        <taxon>Fungi</taxon>
        <taxon>Dikarya</taxon>
        <taxon>Ascomycota</taxon>
        <taxon>Pezizomycotina</taxon>
        <taxon>Sordariomycetes</taxon>
        <taxon>Hypocreomycetidae</taxon>
        <taxon>Hypocreales</taxon>
        <taxon>Clavicipitaceae</taxon>
        <taxon>Ustilaginoidea</taxon>
    </lineage>
</organism>
<dbReference type="AlphaFoldDB" id="A0A1B5L3M4"/>
<sequence length="94" mass="9205">MKPAAAATVALFSAVVSATPGGLPAGALVNCARAHANYCWAPDVILRCDGNAVGTRFMCESGSGSGSGSACRESSKLAGDAVCCNDVSPSLLAA</sequence>
<keyword evidence="1" id="KW-0732">Signal</keyword>
<name>A0A1B5L3M4_USTVR</name>
<evidence type="ECO:0000313" key="3">
    <source>
        <dbReference type="Proteomes" id="UP000054053"/>
    </source>
</evidence>
<comment type="caution">
    <text evidence="2">The sequence shown here is derived from an EMBL/GenBank/DDBJ whole genome shotgun (WGS) entry which is preliminary data.</text>
</comment>